<feature type="domain" description="DUF559" evidence="1">
    <location>
        <begin position="225"/>
        <end position="281"/>
    </location>
</feature>
<dbReference type="Pfam" id="PF04480">
    <property type="entry name" value="DUF559"/>
    <property type="match status" value="1"/>
</dbReference>
<dbReference type="SUPFAM" id="SSF52980">
    <property type="entry name" value="Restriction endonuclease-like"/>
    <property type="match status" value="1"/>
</dbReference>
<dbReference type="AlphaFoldDB" id="A0A1I0X7P2"/>
<proteinExistence type="predicted"/>
<sequence length="289" mass="30271">MSTDDLLARLAERGGCARTADLVRGRTGERALAAAAAAGAVRRVGRGLYALPDAAREVVAARALGGRLTCLTVLAASGVPLLSRTLVPHVELAPHRGSRRGARSGVALHWASTSARSPVAGDADGVPHVAPAVALVHAVACLPQREAVAAVDAALRLRLVSRAEVLAARPVRSRRPVDDVLALVDGSAGSLPETFVRLALAAAGLRVQPQAKVPGVGRVDLLVEGCVVVEVDGYAFHSDRRAFAEDRRRDRAARAQGLIVLRYTFDEAVHGTQALVAEVLAHTAWLARR</sequence>
<organism evidence="2 3">
    <name type="scientific">Cellulomonas marina</name>
    <dbReference type="NCBI Taxonomy" id="988821"/>
    <lineage>
        <taxon>Bacteria</taxon>
        <taxon>Bacillati</taxon>
        <taxon>Actinomycetota</taxon>
        <taxon>Actinomycetes</taxon>
        <taxon>Micrococcales</taxon>
        <taxon>Cellulomonadaceae</taxon>
        <taxon>Cellulomonas</taxon>
    </lineage>
</organism>
<evidence type="ECO:0000313" key="3">
    <source>
        <dbReference type="Proteomes" id="UP000199012"/>
    </source>
</evidence>
<keyword evidence="3" id="KW-1185">Reference proteome</keyword>
<dbReference type="Proteomes" id="UP000199012">
    <property type="component" value="Unassembled WGS sequence"/>
</dbReference>
<protein>
    <recommendedName>
        <fullName evidence="1">DUF559 domain-containing protein</fullName>
    </recommendedName>
</protein>
<dbReference type="STRING" id="988821.SAMN05421867_104130"/>
<dbReference type="RefSeq" id="WP_139224326.1">
    <property type="nucleotide sequence ID" value="NZ_BONM01000010.1"/>
</dbReference>
<reference evidence="2 3" key="1">
    <citation type="submission" date="2016-10" db="EMBL/GenBank/DDBJ databases">
        <authorList>
            <person name="de Groot N.N."/>
        </authorList>
    </citation>
    <scope>NUCLEOTIDE SEQUENCE [LARGE SCALE GENOMIC DNA]</scope>
    <source>
        <strain evidence="2 3">CGMCC 4.6945</strain>
    </source>
</reference>
<evidence type="ECO:0000313" key="2">
    <source>
        <dbReference type="EMBL" id="SFA96033.1"/>
    </source>
</evidence>
<dbReference type="EMBL" id="FOKA01000004">
    <property type="protein sequence ID" value="SFA96033.1"/>
    <property type="molecule type" value="Genomic_DNA"/>
</dbReference>
<dbReference type="InterPro" id="IPR007569">
    <property type="entry name" value="DUF559"/>
</dbReference>
<dbReference type="InterPro" id="IPR011335">
    <property type="entry name" value="Restrct_endonuc-II-like"/>
</dbReference>
<gene>
    <name evidence="2" type="ORF">SAMN05421867_104130</name>
</gene>
<dbReference type="Gene3D" id="3.40.960.10">
    <property type="entry name" value="VSR Endonuclease"/>
    <property type="match status" value="1"/>
</dbReference>
<accession>A0A1I0X7P2</accession>
<name>A0A1I0X7P2_9CELL</name>
<evidence type="ECO:0000259" key="1">
    <source>
        <dbReference type="Pfam" id="PF04480"/>
    </source>
</evidence>
<dbReference type="OrthoDB" id="5144556at2"/>